<accession>A0A6B0TVN4</accession>
<protein>
    <submittedName>
        <fullName evidence="2">Putative secreted protein</fullName>
    </submittedName>
</protein>
<keyword evidence="1" id="KW-0732">Signal</keyword>
<organism evidence="2">
    <name type="scientific">Ixodes ricinus</name>
    <name type="common">Common tick</name>
    <name type="synonym">Acarus ricinus</name>
    <dbReference type="NCBI Taxonomy" id="34613"/>
    <lineage>
        <taxon>Eukaryota</taxon>
        <taxon>Metazoa</taxon>
        <taxon>Ecdysozoa</taxon>
        <taxon>Arthropoda</taxon>
        <taxon>Chelicerata</taxon>
        <taxon>Arachnida</taxon>
        <taxon>Acari</taxon>
        <taxon>Parasitiformes</taxon>
        <taxon>Ixodida</taxon>
        <taxon>Ixodoidea</taxon>
        <taxon>Ixodidae</taxon>
        <taxon>Ixodinae</taxon>
        <taxon>Ixodes</taxon>
    </lineage>
</organism>
<sequence>MWSRRRRSRALWCALLSASSPSLSMSTSLSSSLIFPTYLEGKGIGDRAVASPPSPEACERTTLDFTVAASQPTAR</sequence>
<feature type="signal peptide" evidence="1">
    <location>
        <begin position="1"/>
        <end position="24"/>
    </location>
</feature>
<dbReference type="EMBL" id="GIFC01001305">
    <property type="protein sequence ID" value="MXU83388.1"/>
    <property type="molecule type" value="Transcribed_RNA"/>
</dbReference>
<proteinExistence type="predicted"/>
<reference evidence="2" key="1">
    <citation type="submission" date="2019-12" db="EMBL/GenBank/DDBJ databases">
        <title>An insight into the sialome of adult female Ixodes ricinus ticks feeding for 6 days.</title>
        <authorList>
            <person name="Perner J."/>
            <person name="Ribeiro J.M.C."/>
        </authorList>
    </citation>
    <scope>NUCLEOTIDE SEQUENCE</scope>
    <source>
        <strain evidence="2">Semi-engorged</strain>
        <tissue evidence="2">Salivary glands</tissue>
    </source>
</reference>
<evidence type="ECO:0000313" key="2">
    <source>
        <dbReference type="EMBL" id="MXU83388.1"/>
    </source>
</evidence>
<feature type="chain" id="PRO_5025624794" evidence="1">
    <location>
        <begin position="25"/>
        <end position="75"/>
    </location>
</feature>
<evidence type="ECO:0000256" key="1">
    <source>
        <dbReference type="SAM" id="SignalP"/>
    </source>
</evidence>
<name>A0A6B0TVN4_IXORI</name>
<dbReference type="AlphaFoldDB" id="A0A6B0TVN4"/>